<feature type="domain" description="PAS" evidence="2">
    <location>
        <begin position="437"/>
        <end position="484"/>
    </location>
</feature>
<dbReference type="SUPFAM" id="SSF55785">
    <property type="entry name" value="PYP-like sensor domain (PAS domain)"/>
    <property type="match status" value="3"/>
</dbReference>
<organism evidence="4 5">
    <name type="scientific">Methanococcoides vulcani</name>
    <dbReference type="NCBI Taxonomy" id="1353158"/>
    <lineage>
        <taxon>Archaea</taxon>
        <taxon>Methanobacteriati</taxon>
        <taxon>Methanobacteriota</taxon>
        <taxon>Stenosarchaea group</taxon>
        <taxon>Methanomicrobia</taxon>
        <taxon>Methanosarcinales</taxon>
        <taxon>Methanosarcinaceae</taxon>
        <taxon>Methanococcoides</taxon>
    </lineage>
</organism>
<dbReference type="Pfam" id="PF07568">
    <property type="entry name" value="HisKA_2"/>
    <property type="match status" value="1"/>
</dbReference>
<dbReference type="EMBL" id="FOHQ01000005">
    <property type="protein sequence ID" value="SES95379.1"/>
    <property type="molecule type" value="Genomic_DNA"/>
</dbReference>
<evidence type="ECO:0000259" key="1">
    <source>
        <dbReference type="PROSITE" id="PS50109"/>
    </source>
</evidence>
<dbReference type="InterPro" id="IPR000700">
    <property type="entry name" value="PAS-assoc_C"/>
</dbReference>
<dbReference type="Proteomes" id="UP000243338">
    <property type="component" value="Unassembled WGS sequence"/>
</dbReference>
<dbReference type="InterPro" id="IPR005467">
    <property type="entry name" value="His_kinase_dom"/>
</dbReference>
<dbReference type="InterPro" id="IPR036890">
    <property type="entry name" value="HATPase_C_sf"/>
</dbReference>
<dbReference type="PANTHER" id="PTHR43065">
    <property type="entry name" value="SENSOR HISTIDINE KINASE"/>
    <property type="match status" value="1"/>
</dbReference>
<keyword evidence="5" id="KW-1185">Reference proteome</keyword>
<feature type="domain" description="PAC" evidence="3">
    <location>
        <begin position="513"/>
        <end position="563"/>
    </location>
</feature>
<dbReference type="InterPro" id="IPR000014">
    <property type="entry name" value="PAS"/>
</dbReference>
<name>A0A1I0AM49_9EURY</name>
<feature type="domain" description="Histidine kinase" evidence="1">
    <location>
        <begin position="571"/>
        <end position="763"/>
    </location>
</feature>
<dbReference type="NCBIfam" id="TIGR00229">
    <property type="entry name" value="sensory_box"/>
    <property type="match status" value="3"/>
</dbReference>
<dbReference type="PROSITE" id="PS50112">
    <property type="entry name" value="PAS"/>
    <property type="match status" value="3"/>
</dbReference>
<dbReference type="AlphaFoldDB" id="A0A1I0AM49"/>
<reference evidence="5" key="1">
    <citation type="submission" date="2016-10" db="EMBL/GenBank/DDBJ databases">
        <authorList>
            <person name="Varghese N."/>
            <person name="Submissions S."/>
        </authorList>
    </citation>
    <scope>NUCLEOTIDE SEQUENCE [LARGE SCALE GENOMIC DNA]</scope>
    <source>
        <strain evidence="5">SLH 33</strain>
    </source>
</reference>
<protein>
    <submittedName>
        <fullName evidence="4">PAS domain S-box-containing protein</fullName>
    </submittedName>
</protein>
<dbReference type="OrthoDB" id="8127at2157"/>
<feature type="domain" description="PAS" evidence="2">
    <location>
        <begin position="308"/>
        <end position="353"/>
    </location>
</feature>
<dbReference type="InterPro" id="IPR029016">
    <property type="entry name" value="GAF-like_dom_sf"/>
</dbReference>
<proteinExistence type="predicted"/>
<evidence type="ECO:0000313" key="4">
    <source>
        <dbReference type="EMBL" id="SES95379.1"/>
    </source>
</evidence>
<dbReference type="PANTHER" id="PTHR43065:SF23">
    <property type="entry name" value="SENSOR HISTIDINE KINASE PDTAS"/>
    <property type="match status" value="1"/>
</dbReference>
<gene>
    <name evidence="4" type="ORF">SAMN04488587_1696</name>
</gene>
<dbReference type="SUPFAM" id="SSF55781">
    <property type="entry name" value="GAF domain-like"/>
    <property type="match status" value="1"/>
</dbReference>
<accession>A0A1I0AM49</accession>
<dbReference type="Gene3D" id="3.30.450.40">
    <property type="match status" value="1"/>
</dbReference>
<evidence type="ECO:0000259" key="2">
    <source>
        <dbReference type="PROSITE" id="PS50112"/>
    </source>
</evidence>
<dbReference type="InterPro" id="IPR003018">
    <property type="entry name" value="GAF"/>
</dbReference>
<dbReference type="InterPro" id="IPR001610">
    <property type="entry name" value="PAC"/>
</dbReference>
<dbReference type="Pfam" id="PF13185">
    <property type="entry name" value="GAF_2"/>
    <property type="match status" value="1"/>
</dbReference>
<sequence>MGRSEYELKGVGGINAPVSDRLLRIQRDIGIALCSSSNLLTSLERLLETTLNIGVVDCGGIYFVDENTDEIYLVMQKNLSDEFIRRNSHYSSDSLQHEILEKGLPFYGACFDFTDNIPVDPFTNGLLGCGIIPITYGGKVVGSLNVASHSHDILPSEIQDSLEAIAVQIGGFIARIRSELNLEKRQKDLQNLFDSIEDLFFVIDLTGHIIDATKKTSERLGYTLDELRAIGLLGLHSENDRDVVMKAIREVREKKHASFSLSFITKDGLSIPAEVKVTPGKWDGKDVYFGICRDISDREHAEYMLKKEKDKLQNYLDIIGVIIFVVDRDQNVISINRKGCRMFGLSESDIIGKKWYDLGFSEEFSFQGRKAFPKLMGGDKNILEYSESSIVTGVGDARIIAWHTVVLRSVEGVITGLLCSGEDVTEFRNAEAALKSSEEKYRVVFNGSLDGITIHERDNYRLLDINDRGCDMSGYSREEVLGRTAEDIKGGKALYSLENIMWLIDSASENGFVSAEWQARKKNGELFWTEVMARSAMIGGKERIIITIHDLTERKNAEKALMEVEVMRKKEIHHRIKNNLQIICSLLDLCSMEFEDTSVVQAFMESRTRVMSMSLIHEELYQSTDMESINFADYIQKLAAELISSYSLDKDIELELNVEDIFLSMDTAIPLGIIINELVTNSLKHAFQGMPGKISIDLKHGDENRFILIVTDNGIGFPEEIDYRKSTSLGLQLLKTLVDQIGGTIVMDRTSGTAFTIIFNENSRI</sequence>
<dbReference type="Pfam" id="PF13426">
    <property type="entry name" value="PAS_9"/>
    <property type="match status" value="2"/>
</dbReference>
<dbReference type="Pfam" id="PF02518">
    <property type="entry name" value="HATPase_c"/>
    <property type="match status" value="1"/>
</dbReference>
<dbReference type="CDD" id="cd00130">
    <property type="entry name" value="PAS"/>
    <property type="match status" value="3"/>
</dbReference>
<dbReference type="SMART" id="SM00086">
    <property type="entry name" value="PAC"/>
    <property type="match status" value="2"/>
</dbReference>
<feature type="domain" description="PAS" evidence="2">
    <location>
        <begin position="185"/>
        <end position="255"/>
    </location>
</feature>
<evidence type="ECO:0000313" key="5">
    <source>
        <dbReference type="Proteomes" id="UP000243338"/>
    </source>
</evidence>
<dbReference type="Gene3D" id="3.30.450.20">
    <property type="entry name" value="PAS domain"/>
    <property type="match status" value="3"/>
</dbReference>
<dbReference type="PROSITE" id="PS50113">
    <property type="entry name" value="PAC"/>
    <property type="match status" value="1"/>
</dbReference>
<dbReference type="Pfam" id="PF08448">
    <property type="entry name" value="PAS_4"/>
    <property type="match status" value="1"/>
</dbReference>
<evidence type="ECO:0000259" key="3">
    <source>
        <dbReference type="PROSITE" id="PS50113"/>
    </source>
</evidence>
<dbReference type="SUPFAM" id="SSF55874">
    <property type="entry name" value="ATPase domain of HSP90 chaperone/DNA topoisomerase II/histidine kinase"/>
    <property type="match status" value="1"/>
</dbReference>
<dbReference type="RefSeq" id="WP_091690168.1">
    <property type="nucleotide sequence ID" value="NZ_CAAGSJ010000006.1"/>
</dbReference>
<dbReference type="STRING" id="1353158.SAMN04488587_1696"/>
<dbReference type="InterPro" id="IPR011495">
    <property type="entry name" value="Sig_transdc_His_kin_sub2_dim/P"/>
</dbReference>
<dbReference type="Gene3D" id="3.30.565.10">
    <property type="entry name" value="Histidine kinase-like ATPase, C-terminal domain"/>
    <property type="match status" value="1"/>
</dbReference>
<dbReference type="SMART" id="SM00387">
    <property type="entry name" value="HATPase_c"/>
    <property type="match status" value="1"/>
</dbReference>
<dbReference type="SMART" id="SM00091">
    <property type="entry name" value="PAS"/>
    <property type="match status" value="3"/>
</dbReference>
<dbReference type="InterPro" id="IPR003594">
    <property type="entry name" value="HATPase_dom"/>
</dbReference>
<dbReference type="PROSITE" id="PS50109">
    <property type="entry name" value="HIS_KIN"/>
    <property type="match status" value="1"/>
</dbReference>
<dbReference type="InterPro" id="IPR013656">
    <property type="entry name" value="PAS_4"/>
</dbReference>
<dbReference type="InterPro" id="IPR035965">
    <property type="entry name" value="PAS-like_dom_sf"/>
</dbReference>